<sequence>MLSQKNTKNANYLCIVCVLKEMLAGGSITAKEYHRAKQYYQKLTGADIVLAD</sequence>
<dbReference type="AlphaFoldDB" id="A0A644WP78"/>
<accession>A0A644WP78</accession>
<dbReference type="EMBL" id="VSSQ01001157">
    <property type="protein sequence ID" value="MPM05696.1"/>
    <property type="molecule type" value="Genomic_DNA"/>
</dbReference>
<name>A0A644WP78_9ZZZZ</name>
<proteinExistence type="predicted"/>
<organism evidence="1">
    <name type="scientific">bioreactor metagenome</name>
    <dbReference type="NCBI Taxonomy" id="1076179"/>
    <lineage>
        <taxon>unclassified sequences</taxon>
        <taxon>metagenomes</taxon>
        <taxon>ecological metagenomes</taxon>
    </lineage>
</organism>
<evidence type="ECO:0000313" key="1">
    <source>
        <dbReference type="EMBL" id="MPM05696.1"/>
    </source>
</evidence>
<comment type="caution">
    <text evidence="1">The sequence shown here is derived from an EMBL/GenBank/DDBJ whole genome shotgun (WGS) entry which is preliminary data.</text>
</comment>
<gene>
    <name evidence="1" type="ORF">SDC9_51987</name>
</gene>
<reference evidence="1" key="1">
    <citation type="submission" date="2019-08" db="EMBL/GenBank/DDBJ databases">
        <authorList>
            <person name="Kucharzyk K."/>
            <person name="Murdoch R.W."/>
            <person name="Higgins S."/>
            <person name="Loffler F."/>
        </authorList>
    </citation>
    <scope>NUCLEOTIDE SEQUENCE</scope>
</reference>
<protein>
    <submittedName>
        <fullName evidence="1">Uncharacterized protein</fullName>
    </submittedName>
</protein>